<dbReference type="AlphaFoldDB" id="A0A8J5GJ95"/>
<feature type="domain" description="Sm" evidence="8">
    <location>
        <begin position="233"/>
        <end position="306"/>
    </location>
</feature>
<keyword evidence="4" id="KW-0508">mRNA splicing</keyword>
<keyword evidence="5" id="KW-0539">Nucleus</keyword>
<comment type="subcellular location">
    <subcellularLocation>
        <location evidence="1">Nucleus</location>
    </subcellularLocation>
</comment>
<evidence type="ECO:0000256" key="3">
    <source>
        <dbReference type="ARBA" id="ARBA00022884"/>
    </source>
</evidence>
<dbReference type="SUPFAM" id="SSF50182">
    <property type="entry name" value="Sm-like ribonucleoproteins"/>
    <property type="match status" value="1"/>
</dbReference>
<evidence type="ECO:0000256" key="5">
    <source>
        <dbReference type="ARBA" id="ARBA00023242"/>
    </source>
</evidence>
<evidence type="ECO:0000313" key="10">
    <source>
        <dbReference type="Proteomes" id="UP000734854"/>
    </source>
</evidence>
<evidence type="ECO:0000256" key="2">
    <source>
        <dbReference type="ARBA" id="ARBA00022728"/>
    </source>
</evidence>
<organism evidence="9 10">
    <name type="scientific">Zingiber officinale</name>
    <name type="common">Ginger</name>
    <name type="synonym">Amomum zingiber</name>
    <dbReference type="NCBI Taxonomy" id="94328"/>
    <lineage>
        <taxon>Eukaryota</taxon>
        <taxon>Viridiplantae</taxon>
        <taxon>Streptophyta</taxon>
        <taxon>Embryophyta</taxon>
        <taxon>Tracheophyta</taxon>
        <taxon>Spermatophyta</taxon>
        <taxon>Magnoliopsida</taxon>
        <taxon>Liliopsida</taxon>
        <taxon>Zingiberales</taxon>
        <taxon>Zingiberaceae</taxon>
        <taxon>Zingiber</taxon>
    </lineage>
</organism>
<evidence type="ECO:0000256" key="1">
    <source>
        <dbReference type="ARBA" id="ARBA00004123"/>
    </source>
</evidence>
<gene>
    <name evidence="9" type="ORF">ZIOFF_032613</name>
</gene>
<evidence type="ECO:0000256" key="4">
    <source>
        <dbReference type="ARBA" id="ARBA00023187"/>
    </source>
</evidence>
<dbReference type="GO" id="GO:0003729">
    <property type="term" value="F:mRNA binding"/>
    <property type="evidence" value="ECO:0007669"/>
    <property type="project" value="TreeGrafter"/>
</dbReference>
<dbReference type="GO" id="GO:0000398">
    <property type="term" value="P:mRNA splicing, via spliceosome"/>
    <property type="evidence" value="ECO:0007669"/>
    <property type="project" value="InterPro"/>
</dbReference>
<dbReference type="GO" id="GO:0046540">
    <property type="term" value="C:U4/U6 x U5 tri-snRNP complex"/>
    <property type="evidence" value="ECO:0007669"/>
    <property type="project" value="InterPro"/>
</dbReference>
<sequence>MASAPANELDEMEEVETDGVVGRRRDRAEFRHGRVWIPALSDSSVVASDFRHSRHRSGNCHNPKPSSPHTDDPLVHILSAGPLFSWSSLSRSSSTSLTPLLASLPTTLTVGRRQGFPPLFPIRSRYRLPDFKAHLRNNIQCGHREGILAGEEDYDRPGACHVAMWAQVDAFCGSGGVLLGVGLPVLPVKDIGYEKVELIVNCLNSTVNGEIDLVEAEANASVAMFGALVVCVTTMRQANEFPCAETISIITNDGHIIVGTLRDFDQATNIILDESHERVYSTREEVQQLALGLYIIRGDNISVVGE</sequence>
<comment type="caution">
    <text evidence="9">The sequence shown here is derived from an EMBL/GenBank/DDBJ whole genome shotgun (WGS) entry which is preliminary data.</text>
</comment>
<dbReference type="PANTHER" id="PTHR15588:SF9">
    <property type="entry name" value="U6 SNRNA-ASSOCIATED SM-LIKE PROTEIN LSM8"/>
    <property type="match status" value="1"/>
</dbReference>
<dbReference type="Pfam" id="PF01423">
    <property type="entry name" value="LSM"/>
    <property type="match status" value="1"/>
</dbReference>
<accession>A0A8J5GJ95</accession>
<dbReference type="PANTHER" id="PTHR15588">
    <property type="entry name" value="LSM1"/>
    <property type="match status" value="1"/>
</dbReference>
<dbReference type="SMART" id="SM00651">
    <property type="entry name" value="Sm"/>
    <property type="match status" value="1"/>
</dbReference>
<dbReference type="InterPro" id="IPR044642">
    <property type="entry name" value="PTHR15588"/>
</dbReference>
<keyword evidence="2" id="KW-0747">Spliceosome</keyword>
<keyword evidence="6" id="KW-0687">Ribonucleoprotein</keyword>
<dbReference type="InterPro" id="IPR001163">
    <property type="entry name" value="Sm_dom_euk/arc"/>
</dbReference>
<evidence type="ECO:0000313" key="9">
    <source>
        <dbReference type="EMBL" id="KAG6507271.1"/>
    </source>
</evidence>
<protein>
    <recommendedName>
        <fullName evidence="8">Sm domain-containing protein</fullName>
    </recommendedName>
</protein>
<evidence type="ECO:0000259" key="8">
    <source>
        <dbReference type="SMART" id="SM00651"/>
    </source>
</evidence>
<name>A0A8J5GJ95_ZINOF</name>
<dbReference type="GO" id="GO:0005688">
    <property type="term" value="C:U6 snRNP"/>
    <property type="evidence" value="ECO:0007669"/>
    <property type="project" value="InterPro"/>
</dbReference>
<keyword evidence="2" id="KW-0507">mRNA processing</keyword>
<dbReference type="Proteomes" id="UP000734854">
    <property type="component" value="Unassembled WGS sequence"/>
</dbReference>
<evidence type="ECO:0000256" key="7">
    <source>
        <dbReference type="SAM" id="MobiDB-lite"/>
    </source>
</evidence>
<dbReference type="InterPro" id="IPR010920">
    <property type="entry name" value="LSM_dom_sf"/>
</dbReference>
<proteinExistence type="predicted"/>
<dbReference type="EMBL" id="JACMSC010000009">
    <property type="protein sequence ID" value="KAG6507271.1"/>
    <property type="molecule type" value="Genomic_DNA"/>
</dbReference>
<dbReference type="Gene3D" id="2.30.30.100">
    <property type="match status" value="1"/>
</dbReference>
<keyword evidence="10" id="KW-1185">Reference proteome</keyword>
<dbReference type="CDD" id="cd01727">
    <property type="entry name" value="LSm8"/>
    <property type="match status" value="1"/>
</dbReference>
<reference evidence="9 10" key="1">
    <citation type="submission" date="2020-08" db="EMBL/GenBank/DDBJ databases">
        <title>Plant Genome Project.</title>
        <authorList>
            <person name="Zhang R.-G."/>
        </authorList>
    </citation>
    <scope>NUCLEOTIDE SEQUENCE [LARGE SCALE GENOMIC DNA]</scope>
    <source>
        <tissue evidence="9">Rhizome</tissue>
    </source>
</reference>
<evidence type="ECO:0000256" key="6">
    <source>
        <dbReference type="ARBA" id="ARBA00023274"/>
    </source>
</evidence>
<dbReference type="GO" id="GO:0071011">
    <property type="term" value="C:precatalytic spliceosome"/>
    <property type="evidence" value="ECO:0007669"/>
    <property type="project" value="TreeGrafter"/>
</dbReference>
<dbReference type="InterPro" id="IPR034103">
    <property type="entry name" value="Lsm8"/>
</dbReference>
<keyword evidence="3" id="KW-0694">RNA-binding</keyword>
<feature type="region of interest" description="Disordered" evidence="7">
    <location>
        <begin position="51"/>
        <end position="73"/>
    </location>
</feature>